<keyword evidence="1" id="KW-1185">Reference proteome</keyword>
<evidence type="ECO:0000313" key="2">
    <source>
        <dbReference type="RefSeq" id="XP_073927489.1"/>
    </source>
</evidence>
<proteinExistence type="predicted"/>
<sequence>MKLTLHDLWLSTEWIGALSLQFLSMALCQVSAEVIHQVEEALDEDEKEVMLFLCRDVAADKVPPNVRELLDILSERGKLSMVDLAELLYRVRRFDLLKKILKMDKTAVEAHLHRHPHLVSDYRVLMMEIGEDLDKSDVSSLIFLTKDYTGRGKTAKDKSFLDLVIELEKRNLIASDQLNLLEKCLKNIHRIDLKTKIQKYQQSVQGAETSYMNSSQTSLPSLSLKDPSRLQNGKSKERRLVEHPNIQRKPVKTSIQESGAFLPKHIPQERYRMQSKPLGICLIIDCIGNDADVLQHTFTSLGYEVHPFLYLHVSEIDRVLHQFACKPQHRDYDSFVCVLVSRGGSQSVFGVDQTQSGFSLDQIRRMFTGDVCPFLIGKPKLFFIQNYVVSEGHLEDSSLLEVDGPAMHNMESRVQQPGHYMVHREADIFWSLCIADVSLLERSSSLPSVYLKSLSQKLEQERKRPLVDLHVELIDKVYDWNSRVSAKEKYCLSLQHTLRKTLILS</sequence>
<dbReference type="RefSeq" id="XP_073927489.1">
    <property type="nucleotide sequence ID" value="XM_074071388.1"/>
</dbReference>
<organism evidence="1 2">
    <name type="scientific">Castor canadensis</name>
    <name type="common">American beaver</name>
    <dbReference type="NCBI Taxonomy" id="51338"/>
    <lineage>
        <taxon>Eukaryota</taxon>
        <taxon>Metazoa</taxon>
        <taxon>Chordata</taxon>
        <taxon>Craniata</taxon>
        <taxon>Vertebrata</taxon>
        <taxon>Euteleostomi</taxon>
        <taxon>Mammalia</taxon>
        <taxon>Eutheria</taxon>
        <taxon>Euarchontoglires</taxon>
        <taxon>Glires</taxon>
        <taxon>Rodentia</taxon>
        <taxon>Castorimorpha</taxon>
        <taxon>Castoridae</taxon>
        <taxon>Castor</taxon>
    </lineage>
</organism>
<dbReference type="Proteomes" id="UP001732720">
    <property type="component" value="Chromosome 4"/>
</dbReference>
<accession>A0AC58MDL0</accession>
<name>A0AC58MDL0_CASCN</name>
<protein>
    <submittedName>
        <fullName evidence="2">CASP8 and FADD-like apoptosis regulator isoform X1</fullName>
    </submittedName>
</protein>
<evidence type="ECO:0000313" key="1">
    <source>
        <dbReference type="Proteomes" id="UP001732720"/>
    </source>
</evidence>
<reference evidence="2" key="1">
    <citation type="submission" date="2025-08" db="UniProtKB">
        <authorList>
            <consortium name="RefSeq"/>
        </authorList>
    </citation>
    <scope>IDENTIFICATION</scope>
</reference>
<gene>
    <name evidence="2" type="primary">Cflar</name>
</gene>